<dbReference type="AlphaFoldDB" id="A0A317SNE2"/>
<dbReference type="EMBL" id="PYWC01000039">
    <property type="protein sequence ID" value="PWW75972.1"/>
    <property type="molecule type" value="Genomic_DNA"/>
</dbReference>
<evidence type="ECO:0000256" key="1">
    <source>
        <dbReference type="SAM" id="MobiDB-lite"/>
    </source>
</evidence>
<comment type="caution">
    <text evidence="3">The sequence shown here is derived from an EMBL/GenBank/DDBJ whole genome shotgun (WGS) entry which is preliminary data.</text>
</comment>
<dbReference type="InterPro" id="IPR004875">
    <property type="entry name" value="DDE_SF_endonuclease_dom"/>
</dbReference>
<dbReference type="GO" id="GO:0003676">
    <property type="term" value="F:nucleic acid binding"/>
    <property type="evidence" value="ECO:0007669"/>
    <property type="project" value="InterPro"/>
</dbReference>
<sequence>MLLFNGYSSHVTWEFLLYCLQNRIIPFCLPSHTTHKLQPLDVAVFSPLKHKWTKAVWERFQWGSYIVRRDNFWKVLEQARISGLTEKKRLSGFEATGIYRLNTQKLLQTLPGSNSYQPDSGNPASSERRFEPRTPKTESGISKLEAFARSKIYRNSPSLHDARAAIRFLAHSASFYHSTLNLRDETERKKQQYITEEGLNSGRKARKRIKVDNLAISAGDVKKVI</sequence>
<organism evidence="3 4">
    <name type="scientific">Tuber magnatum</name>
    <name type="common">white Piedmont truffle</name>
    <dbReference type="NCBI Taxonomy" id="42249"/>
    <lineage>
        <taxon>Eukaryota</taxon>
        <taxon>Fungi</taxon>
        <taxon>Dikarya</taxon>
        <taxon>Ascomycota</taxon>
        <taxon>Pezizomycotina</taxon>
        <taxon>Pezizomycetes</taxon>
        <taxon>Pezizales</taxon>
        <taxon>Tuberaceae</taxon>
        <taxon>Tuber</taxon>
    </lineage>
</organism>
<evidence type="ECO:0000313" key="3">
    <source>
        <dbReference type="EMBL" id="PWW75972.1"/>
    </source>
</evidence>
<feature type="compositionally biased region" description="Basic and acidic residues" evidence="1">
    <location>
        <begin position="126"/>
        <end position="136"/>
    </location>
</feature>
<evidence type="ECO:0000313" key="4">
    <source>
        <dbReference type="Proteomes" id="UP000246991"/>
    </source>
</evidence>
<gene>
    <name evidence="3" type="ORF">C7212DRAFT_194701</name>
</gene>
<protein>
    <recommendedName>
        <fullName evidence="2">DDE-1 domain-containing protein</fullName>
    </recommendedName>
</protein>
<evidence type="ECO:0000259" key="2">
    <source>
        <dbReference type="Pfam" id="PF03184"/>
    </source>
</evidence>
<dbReference type="OrthoDB" id="5425161at2759"/>
<dbReference type="Proteomes" id="UP000246991">
    <property type="component" value="Unassembled WGS sequence"/>
</dbReference>
<keyword evidence="4" id="KW-1185">Reference proteome</keyword>
<name>A0A317SNE2_9PEZI</name>
<dbReference type="STRING" id="42249.A0A317SNE2"/>
<proteinExistence type="predicted"/>
<reference evidence="3 4" key="1">
    <citation type="submission" date="2018-03" db="EMBL/GenBank/DDBJ databases">
        <title>Genomes of Pezizomycetes fungi and the evolution of truffles.</title>
        <authorList>
            <person name="Murat C."/>
            <person name="Payen T."/>
            <person name="Noel B."/>
            <person name="Kuo A."/>
            <person name="Martin F.M."/>
        </authorList>
    </citation>
    <scope>NUCLEOTIDE SEQUENCE [LARGE SCALE GENOMIC DNA]</scope>
    <source>
        <strain evidence="3">091103-1</strain>
    </source>
</reference>
<feature type="region of interest" description="Disordered" evidence="1">
    <location>
        <begin position="110"/>
        <end position="138"/>
    </location>
</feature>
<feature type="compositionally biased region" description="Polar residues" evidence="1">
    <location>
        <begin position="110"/>
        <end position="125"/>
    </location>
</feature>
<feature type="domain" description="DDE-1" evidence="2">
    <location>
        <begin position="1"/>
        <end position="59"/>
    </location>
</feature>
<accession>A0A317SNE2</accession>
<dbReference type="Pfam" id="PF03184">
    <property type="entry name" value="DDE_1"/>
    <property type="match status" value="1"/>
</dbReference>